<evidence type="ECO:0000313" key="3">
    <source>
        <dbReference type="Proteomes" id="UP000593562"/>
    </source>
</evidence>
<dbReference type="InParanoid" id="A0A7J7CME2"/>
<protein>
    <submittedName>
        <fullName evidence="2">Myb-related protein</fullName>
    </submittedName>
</protein>
<keyword evidence="3" id="KW-1185">Reference proteome</keyword>
<reference evidence="2 3" key="1">
    <citation type="journal article" date="2020" name="Nat. Commun.">
        <title>Genome of Tripterygium wilfordii and identification of cytochrome P450 involved in triptolide biosynthesis.</title>
        <authorList>
            <person name="Tu L."/>
            <person name="Su P."/>
            <person name="Zhang Z."/>
            <person name="Gao L."/>
            <person name="Wang J."/>
            <person name="Hu T."/>
            <person name="Zhou J."/>
            <person name="Zhang Y."/>
            <person name="Zhao Y."/>
            <person name="Liu Y."/>
            <person name="Song Y."/>
            <person name="Tong Y."/>
            <person name="Lu Y."/>
            <person name="Yang J."/>
            <person name="Xu C."/>
            <person name="Jia M."/>
            <person name="Peters R.J."/>
            <person name="Huang L."/>
            <person name="Gao W."/>
        </authorList>
    </citation>
    <scope>NUCLEOTIDE SEQUENCE [LARGE SCALE GENOMIC DNA]</scope>
    <source>
        <strain evidence="3">cv. XIE 37</strain>
        <tissue evidence="2">Leaf</tissue>
    </source>
</reference>
<sequence length="139" mass="15503">MRSSPKKHQNSATSSQAMTSTSTTTPLHCYEPKAEQECEDDHRMISNDDFESILSFGNLINANNSGWEKSSCDCETKGCLDDDFVKGDKDEIVMDHKKQSQGINTTPTPPPPPLSFLEKWLLDESGAQVEDIMELSPMF</sequence>
<dbReference type="EMBL" id="JAAARO010000015">
    <property type="protein sequence ID" value="KAF5735198.1"/>
    <property type="molecule type" value="Genomic_DNA"/>
</dbReference>
<organism evidence="2 3">
    <name type="scientific">Tripterygium wilfordii</name>
    <name type="common">Thunder God vine</name>
    <dbReference type="NCBI Taxonomy" id="458696"/>
    <lineage>
        <taxon>Eukaryota</taxon>
        <taxon>Viridiplantae</taxon>
        <taxon>Streptophyta</taxon>
        <taxon>Embryophyta</taxon>
        <taxon>Tracheophyta</taxon>
        <taxon>Spermatophyta</taxon>
        <taxon>Magnoliopsida</taxon>
        <taxon>eudicotyledons</taxon>
        <taxon>Gunneridae</taxon>
        <taxon>Pentapetalae</taxon>
        <taxon>rosids</taxon>
        <taxon>fabids</taxon>
        <taxon>Celastrales</taxon>
        <taxon>Celastraceae</taxon>
        <taxon>Tripterygium</taxon>
    </lineage>
</organism>
<evidence type="ECO:0000313" key="2">
    <source>
        <dbReference type="EMBL" id="KAF5735198.1"/>
    </source>
</evidence>
<comment type="caution">
    <text evidence="2">The sequence shown here is derived from an EMBL/GenBank/DDBJ whole genome shotgun (WGS) entry which is preliminary data.</text>
</comment>
<feature type="region of interest" description="Disordered" evidence="1">
    <location>
        <begin position="1"/>
        <end position="35"/>
    </location>
</feature>
<evidence type="ECO:0000256" key="1">
    <source>
        <dbReference type="SAM" id="MobiDB-lite"/>
    </source>
</evidence>
<dbReference type="Proteomes" id="UP000593562">
    <property type="component" value="Unassembled WGS sequence"/>
</dbReference>
<proteinExistence type="predicted"/>
<gene>
    <name evidence="2" type="ORF">HS088_TW15G00698</name>
</gene>
<name>A0A7J7CME2_TRIWF</name>
<feature type="compositionally biased region" description="Low complexity" evidence="1">
    <location>
        <begin position="11"/>
        <end position="25"/>
    </location>
</feature>
<dbReference type="AlphaFoldDB" id="A0A7J7CME2"/>
<accession>A0A7J7CME2</accession>